<keyword evidence="3" id="KW-1185">Reference proteome</keyword>
<feature type="non-terminal residue" evidence="2">
    <location>
        <position position="1"/>
    </location>
</feature>
<evidence type="ECO:0000313" key="3">
    <source>
        <dbReference type="Proteomes" id="UP000553632"/>
    </source>
</evidence>
<protein>
    <submittedName>
        <fullName evidence="2">Uncharacterized protein</fullName>
    </submittedName>
</protein>
<sequence>MGEGRVCFGTLLAALLGYLTARVLYQYSFLGFAGPLVDMIPNTPVAKEDMEESIFPTDAPLPETRSATFPDRPIGYERDARDAPLLKLLGAAGAEQGSQDAILRHFLPVKSGALVQNVFNIISAEGPKEKSEIYVHMWGTQERTQYTNGKPYDCLRSTCHVVGQADQAPSGTAGFDAATYNLRTAEGWGSDMPKARKHVMYVTESPDNTPEAMRRTAANAKFDYTMTY</sequence>
<comment type="caution">
    <text evidence="2">The sequence shown here is derived from an EMBL/GenBank/DDBJ whole genome shotgun (WGS) entry which is preliminary data.</text>
</comment>
<evidence type="ECO:0000313" key="2">
    <source>
        <dbReference type="EMBL" id="KAF4715352.1"/>
    </source>
</evidence>
<name>A0A7J6R4L1_PEROL</name>
<accession>A0A7J6R4L1</accession>
<proteinExistence type="predicted"/>
<evidence type="ECO:0000313" key="4">
    <source>
        <dbReference type="Proteomes" id="UP000574390"/>
    </source>
</evidence>
<evidence type="ECO:0000313" key="1">
    <source>
        <dbReference type="EMBL" id="KAF4706373.1"/>
    </source>
</evidence>
<dbReference type="EMBL" id="JABANM010024950">
    <property type="protein sequence ID" value="KAF4715352.1"/>
    <property type="molecule type" value="Genomic_DNA"/>
</dbReference>
<dbReference type="AlphaFoldDB" id="A0A7J6R4L1"/>
<organism evidence="2 4">
    <name type="scientific">Perkinsus olseni</name>
    <name type="common">Perkinsus atlanticus</name>
    <dbReference type="NCBI Taxonomy" id="32597"/>
    <lineage>
        <taxon>Eukaryota</taxon>
        <taxon>Sar</taxon>
        <taxon>Alveolata</taxon>
        <taxon>Perkinsozoa</taxon>
        <taxon>Perkinsea</taxon>
        <taxon>Perkinsida</taxon>
        <taxon>Perkinsidae</taxon>
        <taxon>Perkinsus</taxon>
    </lineage>
</organism>
<reference evidence="3 4" key="1">
    <citation type="submission" date="2020-04" db="EMBL/GenBank/DDBJ databases">
        <title>Perkinsus olseni comparative genomics.</title>
        <authorList>
            <person name="Bogema D.R."/>
        </authorList>
    </citation>
    <scope>NUCLEOTIDE SEQUENCE [LARGE SCALE GENOMIC DNA]</scope>
    <source>
        <strain evidence="2">ATCC PRA-205</strain>
        <strain evidence="1 3">ATCC PRA-207</strain>
    </source>
</reference>
<dbReference type="EMBL" id="JABANO010033701">
    <property type="protein sequence ID" value="KAF4706373.1"/>
    <property type="molecule type" value="Genomic_DNA"/>
</dbReference>
<dbReference type="Proteomes" id="UP000553632">
    <property type="component" value="Unassembled WGS sequence"/>
</dbReference>
<dbReference type="Proteomes" id="UP000574390">
    <property type="component" value="Unassembled WGS sequence"/>
</dbReference>
<gene>
    <name evidence="2" type="ORF">FOZ62_022483</name>
    <name evidence="1" type="ORF">FOZ63_019066</name>
</gene>